<dbReference type="Gene3D" id="3.90.380.10">
    <property type="entry name" value="Naphthalene 1,2-dioxygenase Alpha Subunit, Chain A, domain 1"/>
    <property type="match status" value="2"/>
</dbReference>
<evidence type="ECO:0000256" key="6">
    <source>
        <dbReference type="ARBA" id="ARBA00023014"/>
    </source>
</evidence>
<dbReference type="SUPFAM" id="SSF55961">
    <property type="entry name" value="Bet v1-like"/>
    <property type="match status" value="1"/>
</dbReference>
<organism evidence="8 9">
    <name type="scientific">Corallococcus carmarthensis</name>
    <dbReference type="NCBI Taxonomy" id="2316728"/>
    <lineage>
        <taxon>Bacteria</taxon>
        <taxon>Pseudomonadati</taxon>
        <taxon>Myxococcota</taxon>
        <taxon>Myxococcia</taxon>
        <taxon>Myxococcales</taxon>
        <taxon>Cystobacterineae</taxon>
        <taxon>Myxococcaceae</taxon>
        <taxon>Corallococcus</taxon>
    </lineage>
</organism>
<dbReference type="EMBL" id="RAWE01000113">
    <property type="protein sequence ID" value="RKG99465.1"/>
    <property type="molecule type" value="Genomic_DNA"/>
</dbReference>
<evidence type="ECO:0000313" key="8">
    <source>
        <dbReference type="EMBL" id="RKG99465.1"/>
    </source>
</evidence>
<name>A0A3A8JW57_9BACT</name>
<dbReference type="Pfam" id="PF00848">
    <property type="entry name" value="Ring_hydroxyl_A"/>
    <property type="match status" value="1"/>
</dbReference>
<dbReference type="InterPro" id="IPR017941">
    <property type="entry name" value="Rieske_2Fe-2S"/>
</dbReference>
<keyword evidence="8" id="KW-0223">Dioxygenase</keyword>
<evidence type="ECO:0000313" key="9">
    <source>
        <dbReference type="Proteomes" id="UP000268313"/>
    </source>
</evidence>
<accession>A0A3A8JW57</accession>
<dbReference type="PROSITE" id="PS51296">
    <property type="entry name" value="RIESKE"/>
    <property type="match status" value="1"/>
</dbReference>
<dbReference type="PANTHER" id="PTHR43756:SF5">
    <property type="entry name" value="CHOLINE MONOOXYGENASE, CHLOROPLASTIC"/>
    <property type="match status" value="1"/>
</dbReference>
<keyword evidence="5" id="KW-0408">Iron</keyword>
<dbReference type="CDD" id="cd03469">
    <property type="entry name" value="Rieske_RO_Alpha_N"/>
    <property type="match status" value="1"/>
</dbReference>
<keyword evidence="3" id="KW-0479">Metal-binding</keyword>
<feature type="domain" description="Rieske" evidence="7">
    <location>
        <begin position="56"/>
        <end position="163"/>
    </location>
</feature>
<evidence type="ECO:0000259" key="7">
    <source>
        <dbReference type="PROSITE" id="PS51296"/>
    </source>
</evidence>
<protein>
    <submittedName>
        <fullName evidence="8">Aromatic ring-hydroxylating dioxygenase subunit alpha</fullName>
    </submittedName>
</protein>
<sequence length="403" mass="46038">MERPQQLDVVKRLHRLIEGRTTDLAPQPFERDASAYDDPARFEHEKDLFFRRTPLWAGFSSDLKQPGDFITHDDSGVPILIVRQEDGTLGAYMNICRHRGTRVVLETRGSGHDCFRCPYHGWTYGRNGRLMGIPFHQGFEGVDKGSRGLVSVPVAEKYGMVFVCATPGMHIDLDEHLGPLGPELESWGVGRTCRIHEKPLDSPVNWKFALDVFAEGYHFTVLHRDTIAMMTHNNVMTFDRIGRHYRLAFPSLDIGQLRSKPEHDWVPLDHLSFVYYIYPNISLNVTGAKVPTVRVFSIVPGQHVGHSVTHHKLYCADPVEAPAERERLLKHFDYMHRVVEDEDHSVAVRTQAALSARAQRTFVFGRNEPSLIHMHRQYDELLAEDAERQVPAEVRSRLHSGAR</sequence>
<comment type="cofactor">
    <cofactor evidence="1">
        <name>Fe cation</name>
        <dbReference type="ChEBI" id="CHEBI:24875"/>
    </cofactor>
</comment>
<dbReference type="GO" id="GO:0051213">
    <property type="term" value="F:dioxygenase activity"/>
    <property type="evidence" value="ECO:0007669"/>
    <property type="project" value="UniProtKB-KW"/>
</dbReference>
<dbReference type="PANTHER" id="PTHR43756">
    <property type="entry name" value="CHOLINE MONOOXYGENASE, CHLOROPLASTIC"/>
    <property type="match status" value="1"/>
</dbReference>
<dbReference type="Gene3D" id="2.102.10.10">
    <property type="entry name" value="Rieske [2Fe-2S] iron-sulphur domain"/>
    <property type="match status" value="1"/>
</dbReference>
<dbReference type="Proteomes" id="UP000268313">
    <property type="component" value="Unassembled WGS sequence"/>
</dbReference>
<dbReference type="Pfam" id="PF00355">
    <property type="entry name" value="Rieske"/>
    <property type="match status" value="1"/>
</dbReference>
<gene>
    <name evidence="8" type="ORF">D7X32_26430</name>
</gene>
<dbReference type="InterPro" id="IPR036922">
    <property type="entry name" value="Rieske_2Fe-2S_sf"/>
</dbReference>
<dbReference type="GO" id="GO:0005506">
    <property type="term" value="F:iron ion binding"/>
    <property type="evidence" value="ECO:0007669"/>
    <property type="project" value="InterPro"/>
</dbReference>
<evidence type="ECO:0000256" key="1">
    <source>
        <dbReference type="ARBA" id="ARBA00001962"/>
    </source>
</evidence>
<dbReference type="OrthoDB" id="7456916at2"/>
<dbReference type="SUPFAM" id="SSF50022">
    <property type="entry name" value="ISP domain"/>
    <property type="match status" value="1"/>
</dbReference>
<keyword evidence="2" id="KW-0001">2Fe-2S</keyword>
<evidence type="ECO:0000256" key="5">
    <source>
        <dbReference type="ARBA" id="ARBA00023004"/>
    </source>
</evidence>
<keyword evidence="9" id="KW-1185">Reference proteome</keyword>
<proteinExistence type="predicted"/>
<evidence type="ECO:0000256" key="3">
    <source>
        <dbReference type="ARBA" id="ARBA00022723"/>
    </source>
</evidence>
<dbReference type="RefSeq" id="WP_120605340.1">
    <property type="nucleotide sequence ID" value="NZ_JABFJX010000083.1"/>
</dbReference>
<dbReference type="AlphaFoldDB" id="A0A3A8JW57"/>
<evidence type="ECO:0000256" key="4">
    <source>
        <dbReference type="ARBA" id="ARBA00023002"/>
    </source>
</evidence>
<dbReference type="PRINTS" id="PR00090">
    <property type="entry name" value="RNGDIOXGNASE"/>
</dbReference>
<dbReference type="GO" id="GO:0051537">
    <property type="term" value="F:2 iron, 2 sulfur cluster binding"/>
    <property type="evidence" value="ECO:0007669"/>
    <property type="project" value="UniProtKB-KW"/>
</dbReference>
<evidence type="ECO:0000256" key="2">
    <source>
        <dbReference type="ARBA" id="ARBA00022714"/>
    </source>
</evidence>
<keyword evidence="4" id="KW-0560">Oxidoreductase</keyword>
<reference evidence="9" key="1">
    <citation type="submission" date="2018-09" db="EMBL/GenBank/DDBJ databases">
        <authorList>
            <person name="Livingstone P.G."/>
            <person name="Whitworth D.E."/>
        </authorList>
    </citation>
    <scope>NUCLEOTIDE SEQUENCE [LARGE SCALE GENOMIC DNA]</scope>
    <source>
        <strain evidence="9">CA043D</strain>
    </source>
</reference>
<dbReference type="InterPro" id="IPR001663">
    <property type="entry name" value="Rng_hydr_dOase-A"/>
</dbReference>
<keyword evidence="6" id="KW-0411">Iron-sulfur</keyword>
<comment type="caution">
    <text evidence="8">The sequence shown here is derived from an EMBL/GenBank/DDBJ whole genome shotgun (WGS) entry which is preliminary data.</text>
</comment>
<dbReference type="InterPro" id="IPR015879">
    <property type="entry name" value="Ring_hydroxy_dOase_asu_C_dom"/>
</dbReference>